<evidence type="ECO:0000259" key="5">
    <source>
        <dbReference type="Pfam" id="PF14833"/>
    </source>
</evidence>
<dbReference type="InterPro" id="IPR013328">
    <property type="entry name" value="6PGD_dom2"/>
</dbReference>
<dbReference type="Pfam" id="PF03446">
    <property type="entry name" value="NAD_binding_2"/>
    <property type="match status" value="1"/>
</dbReference>
<sequence>MSSKRTLGFVGLGVMGGPMSINLVTRSGHEMIAFDLSTESLDRVVDAGAKRGASVVDVAEQADIVFLSLPSIVQVEAVAAELLSATNPPKIIVDMSTSDVTRTRALGALVDKDGVELVDAPVARLRQAAKDGTLLITVGATPERFTDLQPLLSCMGSDIVHAGALGSGQVIKILNNMVVFQTVNALAEARAIGTAAGVDPKLLFETLTLGSADSFVLRKSALSTLAVDSFPVKTFPTVYAIKDLNLALQLARDEGVPTASADQTMKLLEATRDAGYRDEYYPVMVKLIEGGTRK</sequence>
<keyword evidence="3" id="KW-0520">NAD</keyword>
<gene>
    <name evidence="6" type="ORF">JWS13_26155</name>
</gene>
<dbReference type="Gene3D" id="3.40.50.720">
    <property type="entry name" value="NAD(P)-binding Rossmann-like Domain"/>
    <property type="match status" value="1"/>
</dbReference>
<dbReference type="Proteomes" id="UP000662986">
    <property type="component" value="Chromosome"/>
</dbReference>
<dbReference type="PIRSF" id="PIRSF000103">
    <property type="entry name" value="HIBADH"/>
    <property type="match status" value="1"/>
</dbReference>
<dbReference type="InterPro" id="IPR036291">
    <property type="entry name" value="NAD(P)-bd_dom_sf"/>
</dbReference>
<reference evidence="6 7" key="1">
    <citation type="journal article" date="2021" name="Microbiol. Resour. Announc.">
        <title>Complete Genome Sequences of Two Rhodococcus sp. Strains with Large and Linear Chromosomes, Isolated from Apple Rhizosphere.</title>
        <authorList>
            <person name="Benning S."/>
            <person name="Brugnone N."/>
            <person name="Siani R."/>
            <person name="Kublik S."/>
            <person name="Schloter M."/>
            <person name="Rad V."/>
        </authorList>
    </citation>
    <scope>NUCLEOTIDE SEQUENCE [LARGE SCALE GENOMIC DNA]</scope>
    <source>
        <strain evidence="6 7">R79</strain>
    </source>
</reference>
<dbReference type="Gene3D" id="1.10.1040.10">
    <property type="entry name" value="N-(1-d-carboxylethyl)-l-norvaline Dehydrogenase, domain 2"/>
    <property type="match status" value="1"/>
</dbReference>
<evidence type="ECO:0000256" key="1">
    <source>
        <dbReference type="ARBA" id="ARBA00009080"/>
    </source>
</evidence>
<dbReference type="EMBL" id="CP070619">
    <property type="protein sequence ID" value="QSE91871.1"/>
    <property type="molecule type" value="Genomic_DNA"/>
</dbReference>
<dbReference type="InterPro" id="IPR008927">
    <property type="entry name" value="6-PGluconate_DH-like_C_sf"/>
</dbReference>
<dbReference type="PROSITE" id="PS00895">
    <property type="entry name" value="3_HYDROXYISOBUT_DH"/>
    <property type="match status" value="1"/>
</dbReference>
<protein>
    <submittedName>
        <fullName evidence="6">NAD(P)-dependent oxidoreductase</fullName>
    </submittedName>
</protein>
<dbReference type="SUPFAM" id="SSF51735">
    <property type="entry name" value="NAD(P)-binding Rossmann-fold domains"/>
    <property type="match status" value="1"/>
</dbReference>
<dbReference type="RefSeq" id="WP_206008253.1">
    <property type="nucleotide sequence ID" value="NZ_CP070619.1"/>
</dbReference>
<dbReference type="SUPFAM" id="SSF48179">
    <property type="entry name" value="6-phosphogluconate dehydrogenase C-terminal domain-like"/>
    <property type="match status" value="1"/>
</dbReference>
<dbReference type="PANTHER" id="PTHR22981:SF7">
    <property type="entry name" value="3-HYDROXYISOBUTYRATE DEHYDROGENASE, MITOCHONDRIAL"/>
    <property type="match status" value="1"/>
</dbReference>
<feature type="domain" description="3-hydroxyisobutyrate dehydrogenase-like NAD-binding" evidence="5">
    <location>
        <begin position="166"/>
        <end position="286"/>
    </location>
</feature>
<feature type="domain" description="6-phosphogluconate dehydrogenase NADP-binding" evidence="4">
    <location>
        <begin position="7"/>
        <end position="163"/>
    </location>
</feature>
<evidence type="ECO:0000313" key="7">
    <source>
        <dbReference type="Proteomes" id="UP000662986"/>
    </source>
</evidence>
<dbReference type="PANTHER" id="PTHR22981">
    <property type="entry name" value="3-HYDROXYISOBUTYRATE DEHYDROGENASE-RELATED"/>
    <property type="match status" value="1"/>
</dbReference>
<keyword evidence="2" id="KW-0560">Oxidoreductase</keyword>
<dbReference type="InterPro" id="IPR006115">
    <property type="entry name" value="6PGDH_NADP-bd"/>
</dbReference>
<accession>A0A974ZVS9</accession>
<reference evidence="6 7" key="2">
    <citation type="journal article" date="2022" name="Arch. Microbiol.">
        <title>Rhodococcus pseudokoreensis sp. nov. isolated from the rhizosphere of young M26 apple rootstocks.</title>
        <authorList>
            <person name="Kampfer P."/>
            <person name="Glaeser S.P."/>
            <person name="Blom J."/>
            <person name="Wolf J."/>
            <person name="Benning S."/>
            <person name="Schloter M."/>
            <person name="Neumann-Schaal M."/>
        </authorList>
    </citation>
    <scope>NUCLEOTIDE SEQUENCE [LARGE SCALE GENOMIC DNA]</scope>
    <source>
        <strain evidence="6 7">R79</strain>
    </source>
</reference>
<organism evidence="6 7">
    <name type="scientific">Rhodococcus pseudokoreensis</name>
    <dbReference type="NCBI Taxonomy" id="2811421"/>
    <lineage>
        <taxon>Bacteria</taxon>
        <taxon>Bacillati</taxon>
        <taxon>Actinomycetota</taxon>
        <taxon>Actinomycetes</taxon>
        <taxon>Mycobacteriales</taxon>
        <taxon>Nocardiaceae</taxon>
        <taxon>Rhodococcus</taxon>
    </lineage>
</organism>
<comment type="similarity">
    <text evidence="1">Belongs to the HIBADH-related family.</text>
</comment>
<dbReference type="InterPro" id="IPR002204">
    <property type="entry name" value="3-OH-isobutyrate_DH-rel_CS"/>
</dbReference>
<evidence type="ECO:0000256" key="2">
    <source>
        <dbReference type="ARBA" id="ARBA00023002"/>
    </source>
</evidence>
<proteinExistence type="inferred from homology"/>
<evidence type="ECO:0000313" key="6">
    <source>
        <dbReference type="EMBL" id="QSE91871.1"/>
    </source>
</evidence>
<dbReference type="InterPro" id="IPR029154">
    <property type="entry name" value="HIBADH-like_NADP-bd"/>
</dbReference>
<keyword evidence="7" id="KW-1185">Reference proteome</keyword>
<dbReference type="InterPro" id="IPR015815">
    <property type="entry name" value="HIBADH-related"/>
</dbReference>
<dbReference type="Pfam" id="PF14833">
    <property type="entry name" value="NAD_binding_11"/>
    <property type="match status" value="1"/>
</dbReference>
<evidence type="ECO:0000256" key="3">
    <source>
        <dbReference type="ARBA" id="ARBA00023027"/>
    </source>
</evidence>
<evidence type="ECO:0000259" key="4">
    <source>
        <dbReference type="Pfam" id="PF03446"/>
    </source>
</evidence>
<name>A0A974ZVS9_9NOCA</name>